<reference evidence="6" key="1">
    <citation type="journal article" date="2019" name="Int. J. Syst. Evol. Microbiol.">
        <title>The Global Catalogue of Microorganisms (GCM) 10K type strain sequencing project: providing services to taxonomists for standard genome sequencing and annotation.</title>
        <authorList>
            <consortium name="The Broad Institute Genomics Platform"/>
            <consortium name="The Broad Institute Genome Sequencing Center for Infectious Disease"/>
            <person name="Wu L."/>
            <person name="Ma J."/>
        </authorList>
    </citation>
    <scope>NUCLEOTIDE SEQUENCE [LARGE SCALE GENOMIC DNA]</scope>
    <source>
        <strain evidence="6">KACC 12633</strain>
    </source>
</reference>
<evidence type="ECO:0000313" key="5">
    <source>
        <dbReference type="EMBL" id="MFC5518845.1"/>
    </source>
</evidence>
<dbReference type="Gene3D" id="3.30.540.10">
    <property type="entry name" value="Fructose-1,6-Bisphosphatase, subunit A, domain 1"/>
    <property type="match status" value="1"/>
</dbReference>
<dbReference type="InterPro" id="IPR020583">
    <property type="entry name" value="Inositol_monoP_metal-BS"/>
</dbReference>
<dbReference type="InterPro" id="IPR000760">
    <property type="entry name" value="Inositol_monophosphatase-like"/>
</dbReference>
<dbReference type="PANTHER" id="PTHR20854">
    <property type="entry name" value="INOSITOL MONOPHOSPHATASE"/>
    <property type="match status" value="1"/>
</dbReference>
<protein>
    <submittedName>
        <fullName evidence="5">Inositol monophosphatase family protein</fullName>
    </submittedName>
</protein>
<proteinExistence type="inferred from homology"/>
<dbReference type="SUPFAM" id="SSF56655">
    <property type="entry name" value="Carbohydrate phosphatase"/>
    <property type="match status" value="1"/>
</dbReference>
<dbReference type="PANTHER" id="PTHR20854:SF4">
    <property type="entry name" value="INOSITOL-1-MONOPHOSPHATASE-RELATED"/>
    <property type="match status" value="1"/>
</dbReference>
<dbReference type="Proteomes" id="UP001596150">
    <property type="component" value="Unassembled WGS sequence"/>
</dbReference>
<evidence type="ECO:0000256" key="1">
    <source>
        <dbReference type="ARBA" id="ARBA00009759"/>
    </source>
</evidence>
<keyword evidence="4" id="KW-0460">Magnesium</keyword>
<dbReference type="PRINTS" id="PR00377">
    <property type="entry name" value="IMPHPHTASES"/>
</dbReference>
<dbReference type="Pfam" id="PF00459">
    <property type="entry name" value="Inositol_P"/>
    <property type="match status" value="1"/>
</dbReference>
<dbReference type="EMBL" id="JBHSML010000025">
    <property type="protein sequence ID" value="MFC5518845.1"/>
    <property type="molecule type" value="Genomic_DNA"/>
</dbReference>
<organism evidence="5 6">
    <name type="scientific">Kaistia terrae</name>
    <dbReference type="NCBI Taxonomy" id="537017"/>
    <lineage>
        <taxon>Bacteria</taxon>
        <taxon>Pseudomonadati</taxon>
        <taxon>Pseudomonadota</taxon>
        <taxon>Alphaproteobacteria</taxon>
        <taxon>Hyphomicrobiales</taxon>
        <taxon>Kaistiaceae</taxon>
        <taxon>Kaistia</taxon>
    </lineage>
</organism>
<keyword evidence="2" id="KW-0479">Metal-binding</keyword>
<evidence type="ECO:0000256" key="2">
    <source>
        <dbReference type="ARBA" id="ARBA00022723"/>
    </source>
</evidence>
<gene>
    <name evidence="5" type="ORF">ACFPP9_23965</name>
</gene>
<name>A0ABW0Q2P8_9HYPH</name>
<comment type="similarity">
    <text evidence="1">Belongs to the inositol monophosphatase superfamily.</text>
</comment>
<accession>A0ABW0Q2P8</accession>
<evidence type="ECO:0000256" key="4">
    <source>
        <dbReference type="ARBA" id="ARBA00022842"/>
    </source>
</evidence>
<sequence>MRDQLIGLAEEAGEIGLAYFRNAGGAPGVEEKGHLDLVTLADREVEAFLFAGLQRLFPEDGICGEEGSSLNPDAPRQWVIDPIDGTFNFVRGMDPWAVSIGLYAQGSPAFGVIHAPARRETLSGGRDAEVLLNGKVVPPLPALDSRRGVIAVGFSTDTPVEKELAAIRFILEDMKMSYRHCGSTTAAFLMLAAGQVDACLGFGVRSWDVMAALPMIERLGGVSTIDWPSSDILQKFDYIAGSAEAVALARPILDRRPA</sequence>
<evidence type="ECO:0000313" key="6">
    <source>
        <dbReference type="Proteomes" id="UP001596150"/>
    </source>
</evidence>
<dbReference type="RefSeq" id="WP_266346561.1">
    <property type="nucleotide sequence ID" value="NZ_JAPKNH010000025.1"/>
</dbReference>
<comment type="caution">
    <text evidence="5">The sequence shown here is derived from an EMBL/GenBank/DDBJ whole genome shotgun (WGS) entry which is preliminary data.</text>
</comment>
<dbReference type="Gene3D" id="3.40.190.80">
    <property type="match status" value="1"/>
</dbReference>
<keyword evidence="6" id="KW-1185">Reference proteome</keyword>
<keyword evidence="3" id="KW-0378">Hydrolase</keyword>
<evidence type="ECO:0000256" key="3">
    <source>
        <dbReference type="ARBA" id="ARBA00022801"/>
    </source>
</evidence>
<dbReference type="PROSITE" id="PS00629">
    <property type="entry name" value="IMP_1"/>
    <property type="match status" value="1"/>
</dbReference>